<dbReference type="EMBL" id="KQ971334">
    <property type="protein sequence ID" value="EFA01065.2"/>
    <property type="molecule type" value="Genomic_DNA"/>
</dbReference>
<keyword evidence="2" id="KW-1185">Reference proteome</keyword>
<sequence>MLKSHKPQGNPNALKNSTTDQTTFALYRTVLFRDRYVGHVNMAFDATDW</sequence>
<organism evidence="1 2">
    <name type="scientific">Tribolium castaneum</name>
    <name type="common">Red flour beetle</name>
    <dbReference type="NCBI Taxonomy" id="7070"/>
    <lineage>
        <taxon>Eukaryota</taxon>
        <taxon>Metazoa</taxon>
        <taxon>Ecdysozoa</taxon>
        <taxon>Arthropoda</taxon>
        <taxon>Hexapoda</taxon>
        <taxon>Insecta</taxon>
        <taxon>Pterygota</taxon>
        <taxon>Neoptera</taxon>
        <taxon>Endopterygota</taxon>
        <taxon>Coleoptera</taxon>
        <taxon>Polyphaga</taxon>
        <taxon>Cucujiformia</taxon>
        <taxon>Tenebrionidae</taxon>
        <taxon>Tenebrionidae incertae sedis</taxon>
        <taxon>Tribolium</taxon>
    </lineage>
</organism>
<dbReference type="InParanoid" id="D6WIE4"/>
<reference evidence="1 2" key="2">
    <citation type="journal article" date="2010" name="Nucleic Acids Res.">
        <title>BeetleBase in 2010: revisions to provide comprehensive genomic information for Tribolium castaneum.</title>
        <authorList>
            <person name="Kim H.S."/>
            <person name="Murphy T."/>
            <person name="Xia J."/>
            <person name="Caragea D."/>
            <person name="Park Y."/>
            <person name="Beeman R.W."/>
            <person name="Lorenzen M.D."/>
            <person name="Butcher S."/>
            <person name="Manak J.R."/>
            <person name="Brown S.J."/>
        </authorList>
    </citation>
    <scope>GENOME REANNOTATION</scope>
    <source>
        <strain evidence="1 2">Georgia GA2</strain>
    </source>
</reference>
<evidence type="ECO:0000313" key="2">
    <source>
        <dbReference type="Proteomes" id="UP000007266"/>
    </source>
</evidence>
<dbReference type="Proteomes" id="UP000007266">
    <property type="component" value="Linkage group 3"/>
</dbReference>
<accession>D6WIE4</accession>
<evidence type="ECO:0000313" key="1">
    <source>
        <dbReference type="EMBL" id="EFA01065.2"/>
    </source>
</evidence>
<dbReference type="HOGENOM" id="CLU_2457711_0_0_1"/>
<gene>
    <name evidence="1" type="primary">AUGUSTUS-3.0.2_03983</name>
    <name evidence="1" type="ORF">TcasGA2_TC003983</name>
</gene>
<dbReference type="AlphaFoldDB" id="D6WIE4"/>
<proteinExistence type="predicted"/>
<reference evidence="1 2" key="1">
    <citation type="journal article" date="2008" name="Nature">
        <title>The genome of the model beetle and pest Tribolium castaneum.</title>
        <authorList>
            <consortium name="Tribolium Genome Sequencing Consortium"/>
            <person name="Richards S."/>
            <person name="Gibbs R.A."/>
            <person name="Weinstock G.M."/>
            <person name="Brown S.J."/>
            <person name="Denell R."/>
            <person name="Beeman R.W."/>
            <person name="Gibbs R."/>
            <person name="Beeman R.W."/>
            <person name="Brown S.J."/>
            <person name="Bucher G."/>
            <person name="Friedrich M."/>
            <person name="Grimmelikhuijzen C.J."/>
            <person name="Klingler M."/>
            <person name="Lorenzen M."/>
            <person name="Richards S."/>
            <person name="Roth S."/>
            <person name="Schroder R."/>
            <person name="Tautz D."/>
            <person name="Zdobnov E.M."/>
            <person name="Muzny D."/>
            <person name="Gibbs R.A."/>
            <person name="Weinstock G.M."/>
            <person name="Attaway T."/>
            <person name="Bell S."/>
            <person name="Buhay C.J."/>
            <person name="Chandrabose M.N."/>
            <person name="Chavez D."/>
            <person name="Clerk-Blankenburg K.P."/>
            <person name="Cree A."/>
            <person name="Dao M."/>
            <person name="Davis C."/>
            <person name="Chacko J."/>
            <person name="Dinh H."/>
            <person name="Dugan-Rocha S."/>
            <person name="Fowler G."/>
            <person name="Garner T.T."/>
            <person name="Garnes J."/>
            <person name="Gnirke A."/>
            <person name="Hawes A."/>
            <person name="Hernandez J."/>
            <person name="Hines S."/>
            <person name="Holder M."/>
            <person name="Hume J."/>
            <person name="Jhangiani S.N."/>
            <person name="Joshi V."/>
            <person name="Khan Z.M."/>
            <person name="Jackson L."/>
            <person name="Kovar C."/>
            <person name="Kowis A."/>
            <person name="Lee S."/>
            <person name="Lewis L.R."/>
            <person name="Margolis J."/>
            <person name="Morgan M."/>
            <person name="Nazareth L.V."/>
            <person name="Nguyen N."/>
            <person name="Okwuonu G."/>
            <person name="Parker D."/>
            <person name="Richards S."/>
            <person name="Ruiz S.J."/>
            <person name="Santibanez J."/>
            <person name="Savard J."/>
            <person name="Scherer S.E."/>
            <person name="Schneider B."/>
            <person name="Sodergren E."/>
            <person name="Tautz D."/>
            <person name="Vattahil S."/>
            <person name="Villasana D."/>
            <person name="White C.S."/>
            <person name="Wright R."/>
            <person name="Park Y."/>
            <person name="Beeman R.W."/>
            <person name="Lord J."/>
            <person name="Oppert B."/>
            <person name="Lorenzen M."/>
            <person name="Brown S."/>
            <person name="Wang L."/>
            <person name="Savard J."/>
            <person name="Tautz D."/>
            <person name="Richards S."/>
            <person name="Weinstock G."/>
            <person name="Gibbs R.A."/>
            <person name="Liu Y."/>
            <person name="Worley K."/>
            <person name="Weinstock G."/>
            <person name="Elsik C.G."/>
            <person name="Reese J.T."/>
            <person name="Elhaik E."/>
            <person name="Landan G."/>
            <person name="Graur D."/>
            <person name="Arensburger P."/>
            <person name="Atkinson P."/>
            <person name="Beeman R.W."/>
            <person name="Beidler J."/>
            <person name="Brown S.J."/>
            <person name="Demuth J.P."/>
            <person name="Drury D.W."/>
            <person name="Du Y.Z."/>
            <person name="Fujiwara H."/>
            <person name="Lorenzen M."/>
            <person name="Maselli V."/>
            <person name="Osanai M."/>
            <person name="Park Y."/>
            <person name="Robertson H.M."/>
            <person name="Tu Z."/>
            <person name="Wang J.J."/>
            <person name="Wang S."/>
            <person name="Richards S."/>
            <person name="Song H."/>
            <person name="Zhang L."/>
            <person name="Sodergren E."/>
            <person name="Werner D."/>
            <person name="Stanke M."/>
            <person name="Morgenstern B."/>
            <person name="Solovyev V."/>
            <person name="Kosarev P."/>
            <person name="Brown G."/>
            <person name="Chen H.C."/>
            <person name="Ermolaeva O."/>
            <person name="Hlavina W."/>
            <person name="Kapustin Y."/>
            <person name="Kiryutin B."/>
            <person name="Kitts P."/>
            <person name="Maglott D."/>
            <person name="Pruitt K."/>
            <person name="Sapojnikov V."/>
            <person name="Souvorov A."/>
            <person name="Mackey A.J."/>
            <person name="Waterhouse R.M."/>
            <person name="Wyder S."/>
            <person name="Zdobnov E.M."/>
            <person name="Zdobnov E.M."/>
            <person name="Wyder S."/>
            <person name="Kriventseva E.V."/>
            <person name="Kadowaki T."/>
            <person name="Bork P."/>
            <person name="Aranda M."/>
            <person name="Bao R."/>
            <person name="Beermann A."/>
            <person name="Berns N."/>
            <person name="Bolognesi R."/>
            <person name="Bonneton F."/>
            <person name="Bopp D."/>
            <person name="Brown S.J."/>
            <person name="Bucher G."/>
            <person name="Butts T."/>
            <person name="Chaumot A."/>
            <person name="Denell R.E."/>
            <person name="Ferrier D.E."/>
            <person name="Friedrich M."/>
            <person name="Gordon C.M."/>
            <person name="Jindra M."/>
            <person name="Klingler M."/>
            <person name="Lan Q."/>
            <person name="Lattorff H.M."/>
            <person name="Laudet V."/>
            <person name="von Levetsow C."/>
            <person name="Liu Z."/>
            <person name="Lutz R."/>
            <person name="Lynch J.A."/>
            <person name="da Fonseca R.N."/>
            <person name="Posnien N."/>
            <person name="Reuter R."/>
            <person name="Roth S."/>
            <person name="Savard J."/>
            <person name="Schinko J.B."/>
            <person name="Schmitt C."/>
            <person name="Schoppmeier M."/>
            <person name="Schroder R."/>
            <person name="Shippy T.D."/>
            <person name="Simonnet F."/>
            <person name="Marques-Souza H."/>
            <person name="Tautz D."/>
            <person name="Tomoyasu Y."/>
            <person name="Trauner J."/>
            <person name="Van der Zee M."/>
            <person name="Vervoort M."/>
            <person name="Wittkopp N."/>
            <person name="Wimmer E.A."/>
            <person name="Yang X."/>
            <person name="Jones A.K."/>
            <person name="Sattelle D.B."/>
            <person name="Ebert P.R."/>
            <person name="Nelson D."/>
            <person name="Scott J.G."/>
            <person name="Beeman R.W."/>
            <person name="Muthukrishnan S."/>
            <person name="Kramer K.J."/>
            <person name="Arakane Y."/>
            <person name="Beeman R.W."/>
            <person name="Zhu Q."/>
            <person name="Hogenkamp D."/>
            <person name="Dixit R."/>
            <person name="Oppert B."/>
            <person name="Jiang H."/>
            <person name="Zou Z."/>
            <person name="Marshall J."/>
            <person name="Elpidina E."/>
            <person name="Vinokurov K."/>
            <person name="Oppert C."/>
            <person name="Zou Z."/>
            <person name="Evans J."/>
            <person name="Lu Z."/>
            <person name="Zhao P."/>
            <person name="Sumathipala N."/>
            <person name="Altincicek B."/>
            <person name="Vilcinskas A."/>
            <person name="Williams M."/>
            <person name="Hultmark D."/>
            <person name="Hetru C."/>
            <person name="Jiang H."/>
            <person name="Grimmelikhuijzen C.J."/>
            <person name="Hauser F."/>
            <person name="Cazzamali G."/>
            <person name="Williamson M."/>
            <person name="Park Y."/>
            <person name="Li B."/>
            <person name="Tanaka Y."/>
            <person name="Predel R."/>
            <person name="Neupert S."/>
            <person name="Schachtner J."/>
            <person name="Verleyen P."/>
            <person name="Raible F."/>
            <person name="Bork P."/>
            <person name="Friedrich M."/>
            <person name="Walden K.K."/>
            <person name="Robertson H.M."/>
            <person name="Angeli S."/>
            <person name="Foret S."/>
            <person name="Bucher G."/>
            <person name="Schuetz S."/>
            <person name="Maleszka R."/>
            <person name="Wimmer E.A."/>
            <person name="Beeman R.W."/>
            <person name="Lorenzen M."/>
            <person name="Tomoyasu Y."/>
            <person name="Miller S.C."/>
            <person name="Grossmann D."/>
            <person name="Bucher G."/>
        </authorList>
    </citation>
    <scope>NUCLEOTIDE SEQUENCE [LARGE SCALE GENOMIC DNA]</scope>
    <source>
        <strain evidence="1 2">Georgia GA2</strain>
    </source>
</reference>
<protein>
    <submittedName>
        <fullName evidence="1">Uncharacterized protein</fullName>
    </submittedName>
</protein>
<name>D6WIE4_TRICA</name>